<evidence type="ECO:0000256" key="3">
    <source>
        <dbReference type="ARBA" id="ARBA00021563"/>
    </source>
</evidence>
<comment type="subcellular location">
    <subcellularLocation>
        <location evidence="1">Cell inner membrane</location>
    </subcellularLocation>
</comment>
<evidence type="ECO:0000256" key="8">
    <source>
        <dbReference type="ARBA" id="ARBA00022927"/>
    </source>
</evidence>
<feature type="transmembrane region" description="Helical" evidence="11">
    <location>
        <begin position="6"/>
        <end position="34"/>
    </location>
</feature>
<gene>
    <name evidence="12" type="ORF">H8K52_01010</name>
</gene>
<protein>
    <recommendedName>
        <fullName evidence="3">Type II secretion system protein N</fullName>
    </recommendedName>
    <alternativeName>
        <fullName evidence="10">General secretion pathway protein N</fullName>
    </alternativeName>
</protein>
<keyword evidence="11" id="KW-1133">Transmembrane helix</keyword>
<keyword evidence="8" id="KW-0653">Protein transport</keyword>
<dbReference type="InterPro" id="IPR022792">
    <property type="entry name" value="T2SS_protein-GspN"/>
</dbReference>
<dbReference type="Proteomes" id="UP000648257">
    <property type="component" value="Unassembled WGS sequence"/>
</dbReference>
<proteinExistence type="inferred from homology"/>
<sequence>MQRKTFFVLFFVGVLSVLGTLLIFLPASWLGFLLEKQTMGRVSLGDIQGSFWKGSAFVGVAVDEKSAVTPLFPGRFSWQISPLILLGQVAVVLENKVVMSAPLKIDGNFQQWQVSPASLNLPPERLEGLGAPLNTIGPSGRIVLQWRPLTLSLEKGKLLINGSMQLELNEMASRASSIKPLGSYRLDFDWRGDSAKLALMTSQGPMMLEGIGALQQGRFQFSGKAYAEAGQEEKMANLLNLLGRRRFEGGKQFIALEYK</sequence>
<evidence type="ECO:0000256" key="9">
    <source>
        <dbReference type="ARBA" id="ARBA00023136"/>
    </source>
</evidence>
<keyword evidence="13" id="KW-1185">Reference proteome</keyword>
<dbReference type="RefSeq" id="WP_186920645.1">
    <property type="nucleotide sequence ID" value="NZ_JACOFW010000001.1"/>
</dbReference>
<comment type="caution">
    <text evidence="12">The sequence shown here is derived from an EMBL/GenBank/DDBJ whole genome shotgun (WGS) entry which is preliminary data.</text>
</comment>
<dbReference type="EMBL" id="JACOFW010000001">
    <property type="protein sequence ID" value="MBC3805920.1"/>
    <property type="molecule type" value="Genomic_DNA"/>
</dbReference>
<keyword evidence="6" id="KW-0997">Cell inner membrane</keyword>
<keyword evidence="5" id="KW-1003">Cell membrane</keyword>
<comment type="similarity">
    <text evidence="2">Belongs to the GSP N family.</text>
</comment>
<keyword evidence="7 11" id="KW-0812">Transmembrane</keyword>
<keyword evidence="4" id="KW-0813">Transport</keyword>
<reference evidence="12 13" key="1">
    <citation type="submission" date="2020-08" db="EMBL/GenBank/DDBJ databases">
        <title>Novel species isolated from subtropical streams in China.</title>
        <authorList>
            <person name="Lu H."/>
        </authorList>
    </citation>
    <scope>NUCLEOTIDE SEQUENCE [LARGE SCALE GENOMIC DNA]</scope>
    <source>
        <strain evidence="12 13">KACC 16656</strain>
    </source>
</reference>
<dbReference type="Pfam" id="PF01203">
    <property type="entry name" value="T2SSN"/>
    <property type="match status" value="1"/>
</dbReference>
<evidence type="ECO:0000256" key="10">
    <source>
        <dbReference type="ARBA" id="ARBA00030772"/>
    </source>
</evidence>
<evidence type="ECO:0000256" key="6">
    <source>
        <dbReference type="ARBA" id="ARBA00022519"/>
    </source>
</evidence>
<evidence type="ECO:0000256" key="1">
    <source>
        <dbReference type="ARBA" id="ARBA00004533"/>
    </source>
</evidence>
<evidence type="ECO:0000256" key="2">
    <source>
        <dbReference type="ARBA" id="ARBA00007208"/>
    </source>
</evidence>
<keyword evidence="9 11" id="KW-0472">Membrane</keyword>
<organism evidence="12 13">
    <name type="scientific">Undibacterium seohonense</name>
    <dbReference type="NCBI Taxonomy" id="1344950"/>
    <lineage>
        <taxon>Bacteria</taxon>
        <taxon>Pseudomonadati</taxon>
        <taxon>Pseudomonadota</taxon>
        <taxon>Betaproteobacteria</taxon>
        <taxon>Burkholderiales</taxon>
        <taxon>Oxalobacteraceae</taxon>
        <taxon>Undibacterium</taxon>
    </lineage>
</organism>
<evidence type="ECO:0000313" key="13">
    <source>
        <dbReference type="Proteomes" id="UP000648257"/>
    </source>
</evidence>
<evidence type="ECO:0000256" key="11">
    <source>
        <dbReference type="SAM" id="Phobius"/>
    </source>
</evidence>
<evidence type="ECO:0000256" key="7">
    <source>
        <dbReference type="ARBA" id="ARBA00022692"/>
    </source>
</evidence>
<name>A0ABR6WZC8_9BURK</name>
<evidence type="ECO:0000313" key="12">
    <source>
        <dbReference type="EMBL" id="MBC3805920.1"/>
    </source>
</evidence>
<accession>A0ABR6WZC8</accession>
<evidence type="ECO:0000256" key="5">
    <source>
        <dbReference type="ARBA" id="ARBA00022475"/>
    </source>
</evidence>
<evidence type="ECO:0000256" key="4">
    <source>
        <dbReference type="ARBA" id="ARBA00022448"/>
    </source>
</evidence>